<sequence>MKVQFFTGLQCSLCDLAQHALSQVKGAEKLEVEMCNVRDNTDWYHLYCARIPVLKRADTGQEIGWPFTTDDLETFFQ</sequence>
<gene>
    <name evidence="1" type="ORF">OCL06_06085</name>
</gene>
<keyword evidence="2" id="KW-1185">Reference proteome</keyword>
<protein>
    <submittedName>
        <fullName evidence="1">Glutaredoxin family protein</fullName>
    </submittedName>
</protein>
<dbReference type="InterPro" id="IPR008554">
    <property type="entry name" value="Glutaredoxin-like"/>
</dbReference>
<dbReference type="Pfam" id="PF05768">
    <property type="entry name" value="Glrx-like"/>
    <property type="match status" value="1"/>
</dbReference>
<organism evidence="1 2">
    <name type="scientific">Alteromonas salexigens</name>
    <dbReference type="NCBI Taxonomy" id="2982530"/>
    <lineage>
        <taxon>Bacteria</taxon>
        <taxon>Pseudomonadati</taxon>
        <taxon>Pseudomonadota</taxon>
        <taxon>Gammaproteobacteria</taxon>
        <taxon>Alteromonadales</taxon>
        <taxon>Alteromonadaceae</taxon>
        <taxon>Alteromonas/Salinimonas group</taxon>
        <taxon>Alteromonas</taxon>
    </lineage>
</organism>
<proteinExistence type="predicted"/>
<dbReference type="SUPFAM" id="SSF52833">
    <property type="entry name" value="Thioredoxin-like"/>
    <property type="match status" value="1"/>
</dbReference>
<comment type="caution">
    <text evidence="1">The sequence shown here is derived from an EMBL/GenBank/DDBJ whole genome shotgun (WGS) entry which is preliminary data.</text>
</comment>
<evidence type="ECO:0000313" key="1">
    <source>
        <dbReference type="EMBL" id="MCU7554161.1"/>
    </source>
</evidence>
<evidence type="ECO:0000313" key="2">
    <source>
        <dbReference type="Proteomes" id="UP001209257"/>
    </source>
</evidence>
<dbReference type="Proteomes" id="UP001209257">
    <property type="component" value="Unassembled WGS sequence"/>
</dbReference>
<dbReference type="RefSeq" id="WP_262992845.1">
    <property type="nucleotide sequence ID" value="NZ_JAOTJC010000006.1"/>
</dbReference>
<reference evidence="2" key="1">
    <citation type="submission" date="2023-07" db="EMBL/GenBank/DDBJ databases">
        <title>Study on multiphase classification of strain Alteromonas salexigens isolated from the Yellow Sea.</title>
        <authorList>
            <person name="Sun L."/>
        </authorList>
    </citation>
    <scope>NUCLEOTIDE SEQUENCE [LARGE SCALE GENOMIC DNA]</scope>
    <source>
        <strain evidence="2">ASW11-19</strain>
    </source>
</reference>
<dbReference type="InterPro" id="IPR036249">
    <property type="entry name" value="Thioredoxin-like_sf"/>
</dbReference>
<accession>A0ABT2VLH3</accession>
<dbReference type="EMBL" id="JAOTJC010000006">
    <property type="protein sequence ID" value="MCU7554161.1"/>
    <property type="molecule type" value="Genomic_DNA"/>
</dbReference>
<name>A0ABT2VLH3_9ALTE</name>
<dbReference type="Gene3D" id="3.40.30.10">
    <property type="entry name" value="Glutaredoxin"/>
    <property type="match status" value="1"/>
</dbReference>